<evidence type="ECO:0000256" key="1">
    <source>
        <dbReference type="ARBA" id="ARBA00004123"/>
    </source>
</evidence>
<feature type="compositionally biased region" description="Acidic residues" evidence="6">
    <location>
        <begin position="373"/>
        <end position="382"/>
    </location>
</feature>
<feature type="compositionally biased region" description="Basic and acidic residues" evidence="6">
    <location>
        <begin position="362"/>
        <end position="372"/>
    </location>
</feature>
<feature type="region of interest" description="Disordered" evidence="6">
    <location>
        <begin position="1"/>
        <end position="403"/>
    </location>
</feature>
<dbReference type="EMBL" id="JAAAJA010000617">
    <property type="protein sequence ID" value="KAG0251123.1"/>
    <property type="molecule type" value="Genomic_DNA"/>
</dbReference>
<dbReference type="AlphaFoldDB" id="A0A9P6PRF6"/>
<feature type="compositionally biased region" description="Acidic residues" evidence="6">
    <location>
        <begin position="231"/>
        <end position="250"/>
    </location>
</feature>
<feature type="compositionally biased region" description="Polar residues" evidence="6">
    <location>
        <begin position="262"/>
        <end position="273"/>
    </location>
</feature>
<comment type="subcellular location">
    <subcellularLocation>
        <location evidence="1">Nucleus</location>
    </subcellularLocation>
</comment>
<feature type="compositionally biased region" description="Basic and acidic residues" evidence="6">
    <location>
        <begin position="213"/>
        <end position="230"/>
    </location>
</feature>
<dbReference type="GO" id="GO:0010468">
    <property type="term" value="P:regulation of gene expression"/>
    <property type="evidence" value="ECO:0007669"/>
    <property type="project" value="UniProtKB-ARBA"/>
</dbReference>
<feature type="compositionally biased region" description="Acidic residues" evidence="6">
    <location>
        <begin position="176"/>
        <end position="208"/>
    </location>
</feature>
<keyword evidence="5" id="KW-0539">Nucleus</keyword>
<feature type="compositionally biased region" description="Acidic residues" evidence="6">
    <location>
        <begin position="280"/>
        <end position="301"/>
    </location>
</feature>
<organism evidence="7 8">
    <name type="scientific">Mortierella polycephala</name>
    <dbReference type="NCBI Taxonomy" id="41804"/>
    <lineage>
        <taxon>Eukaryota</taxon>
        <taxon>Fungi</taxon>
        <taxon>Fungi incertae sedis</taxon>
        <taxon>Mucoromycota</taxon>
        <taxon>Mortierellomycotina</taxon>
        <taxon>Mortierellomycetes</taxon>
        <taxon>Mortierellales</taxon>
        <taxon>Mortierellaceae</taxon>
        <taxon>Mortierella</taxon>
    </lineage>
</organism>
<dbReference type="OrthoDB" id="20886at2759"/>
<evidence type="ECO:0000313" key="7">
    <source>
        <dbReference type="EMBL" id="KAG0251123.1"/>
    </source>
</evidence>
<comment type="caution">
    <text evidence="7">The sequence shown here is derived from an EMBL/GenBank/DDBJ whole genome shotgun (WGS) entry which is preliminary data.</text>
</comment>
<evidence type="ECO:0000256" key="4">
    <source>
        <dbReference type="ARBA" id="ARBA00023163"/>
    </source>
</evidence>
<evidence type="ECO:0000256" key="5">
    <source>
        <dbReference type="ARBA" id="ARBA00023242"/>
    </source>
</evidence>
<dbReference type="SMART" id="SM01401">
    <property type="entry name" value="Sds3"/>
    <property type="match status" value="1"/>
</dbReference>
<evidence type="ECO:0000256" key="6">
    <source>
        <dbReference type="SAM" id="MobiDB-lite"/>
    </source>
</evidence>
<evidence type="ECO:0000313" key="8">
    <source>
        <dbReference type="Proteomes" id="UP000726737"/>
    </source>
</evidence>
<protein>
    <recommendedName>
        <fullName evidence="9">Sds3-like-domain-containing protein</fullName>
    </recommendedName>
</protein>
<feature type="compositionally biased region" description="Acidic residues" evidence="6">
    <location>
        <begin position="110"/>
        <end position="126"/>
    </location>
</feature>
<evidence type="ECO:0008006" key="9">
    <source>
        <dbReference type="Google" id="ProtNLM"/>
    </source>
</evidence>
<feature type="compositionally biased region" description="Low complexity" evidence="6">
    <location>
        <begin position="50"/>
        <end position="60"/>
    </location>
</feature>
<accession>A0A9P6PRF6</accession>
<feature type="compositionally biased region" description="Polar residues" evidence="6">
    <location>
        <begin position="14"/>
        <end position="44"/>
    </location>
</feature>
<feature type="compositionally biased region" description="Low complexity" evidence="6">
    <location>
        <begin position="100"/>
        <end position="109"/>
    </location>
</feature>
<evidence type="ECO:0000256" key="3">
    <source>
        <dbReference type="ARBA" id="ARBA00023015"/>
    </source>
</evidence>
<reference evidence="7" key="1">
    <citation type="journal article" date="2020" name="Fungal Divers.">
        <title>Resolving the Mortierellaceae phylogeny through synthesis of multi-gene phylogenetics and phylogenomics.</title>
        <authorList>
            <person name="Vandepol N."/>
            <person name="Liber J."/>
            <person name="Desiro A."/>
            <person name="Na H."/>
            <person name="Kennedy M."/>
            <person name="Barry K."/>
            <person name="Grigoriev I.V."/>
            <person name="Miller A.N."/>
            <person name="O'Donnell K."/>
            <person name="Stajich J.E."/>
            <person name="Bonito G."/>
        </authorList>
    </citation>
    <scope>NUCLEOTIDE SEQUENCE</scope>
    <source>
        <strain evidence="7">KOD948</strain>
    </source>
</reference>
<feature type="compositionally biased region" description="Acidic residues" evidence="6">
    <location>
        <begin position="389"/>
        <end position="400"/>
    </location>
</feature>
<sequence length="600" mass="66398">MLEATSLRSRKHSASTMDIKNNNKALSATNDSTGIISQSGATTTAKRASRGPASGAGASAVDSDIVQDQTPNEADNQKRQSENASRSIGKGPTREKLSAEDLNGGLLDGALDDVDDEDLDGDTEDTEMAHEGDGMFADQDNDDDERQLESSQQPGTEDESQTDAINGAEDAVVSSEDQEDASHDDDDDEDPTAENEEEEEEEGEEDEATPAAHSEDEGSELHDEESHHEGGDEDDGGIEDVEDVDEDDEPATPVAKKDIAPTFSQKPILNQPQPIAEELNSGDDLSDLSDFEDTDDSEEEEHSVTNGSGKAKTGSAAVSETRAKSSRPAFGRKRSLREASRDSKGQEDIMKKEAGDEYGEENNGRQSDKESESEIAEGEEAEDHGKAECDDDAEEEEEEDLEKKHLHMDALQALTTIEIEFATIRDKMYDERMRELDKEVKMINDGTHPELSTLMREIEEKREKRLRIAKAWRTHMGEIAQCGFEAKEYQAHCTFQSKKRQMRVDLITDLGRKQRKLMFEKALSVDSYCKNDDVSDKVELVRARKQRRSMVNELRAMKQQLHGFPASNNLPTVTSTELDEDFEAMGVRDSHIRSSAGREV</sequence>
<dbReference type="GO" id="GO:0005654">
    <property type="term" value="C:nucleoplasm"/>
    <property type="evidence" value="ECO:0007669"/>
    <property type="project" value="UniProtKB-ARBA"/>
</dbReference>
<keyword evidence="4" id="KW-0804">Transcription</keyword>
<evidence type="ECO:0000256" key="2">
    <source>
        <dbReference type="ARBA" id="ARBA00022491"/>
    </source>
</evidence>
<keyword evidence="3" id="KW-0805">Transcription regulation</keyword>
<proteinExistence type="predicted"/>
<feature type="compositionally biased region" description="Basic and acidic residues" evidence="6">
    <location>
        <begin position="336"/>
        <end position="355"/>
    </location>
</feature>
<dbReference type="Proteomes" id="UP000726737">
    <property type="component" value="Unassembled WGS sequence"/>
</dbReference>
<dbReference type="InterPro" id="IPR013907">
    <property type="entry name" value="Sds3"/>
</dbReference>
<gene>
    <name evidence="7" type="ORF">BG011_007820</name>
</gene>
<name>A0A9P6PRF6_9FUNG</name>
<keyword evidence="2" id="KW-0678">Repressor</keyword>
<keyword evidence="8" id="KW-1185">Reference proteome</keyword>
<dbReference type="Pfam" id="PF08598">
    <property type="entry name" value="Sds3"/>
    <property type="match status" value="1"/>
</dbReference>